<feature type="compositionally biased region" description="Polar residues" evidence="1">
    <location>
        <begin position="10"/>
        <end position="21"/>
    </location>
</feature>
<dbReference type="Proteomes" id="UP001059596">
    <property type="component" value="Chromosome 3R"/>
</dbReference>
<evidence type="ECO:0000256" key="1">
    <source>
        <dbReference type="SAM" id="MobiDB-lite"/>
    </source>
</evidence>
<feature type="region of interest" description="Disordered" evidence="1">
    <location>
        <begin position="108"/>
        <end position="130"/>
    </location>
</feature>
<evidence type="ECO:0000313" key="2">
    <source>
        <dbReference type="EMBL" id="KAI8046659.1"/>
    </source>
</evidence>
<sequence>MEIRFGRGSNGANSVSSQATRISKPPPDALRDIQPWEVIVWAQESCCTWAALNRNCGSPAAFWIYFCSSRLDMKKVDSPHTDRPRIKLNIYLVHANSAFDCGGVNRGNASASDSPVQSASARRSLDNKVA</sequence>
<protein>
    <submittedName>
        <fullName evidence="2">Uncharacterized protein</fullName>
    </submittedName>
</protein>
<dbReference type="AlphaFoldDB" id="A0A9P9Z0V1"/>
<accession>A0A9P9Z0V1</accession>
<feature type="compositionally biased region" description="Polar residues" evidence="1">
    <location>
        <begin position="108"/>
        <end position="121"/>
    </location>
</feature>
<evidence type="ECO:0000313" key="3">
    <source>
        <dbReference type="Proteomes" id="UP001059596"/>
    </source>
</evidence>
<comment type="caution">
    <text evidence="2">The sequence shown here is derived from an EMBL/GenBank/DDBJ whole genome shotgun (WGS) entry which is preliminary data.</text>
</comment>
<proteinExistence type="predicted"/>
<gene>
    <name evidence="2" type="ORF">M5D96_002872</name>
</gene>
<dbReference type="EMBL" id="JAMKOV010000001">
    <property type="protein sequence ID" value="KAI8046659.1"/>
    <property type="molecule type" value="Genomic_DNA"/>
</dbReference>
<organism evidence="2 3">
    <name type="scientific">Drosophila gunungcola</name>
    <name type="common">fruit fly</name>
    <dbReference type="NCBI Taxonomy" id="103775"/>
    <lineage>
        <taxon>Eukaryota</taxon>
        <taxon>Metazoa</taxon>
        <taxon>Ecdysozoa</taxon>
        <taxon>Arthropoda</taxon>
        <taxon>Hexapoda</taxon>
        <taxon>Insecta</taxon>
        <taxon>Pterygota</taxon>
        <taxon>Neoptera</taxon>
        <taxon>Endopterygota</taxon>
        <taxon>Diptera</taxon>
        <taxon>Brachycera</taxon>
        <taxon>Muscomorpha</taxon>
        <taxon>Ephydroidea</taxon>
        <taxon>Drosophilidae</taxon>
        <taxon>Drosophila</taxon>
        <taxon>Sophophora</taxon>
    </lineage>
</organism>
<reference evidence="2" key="1">
    <citation type="journal article" date="2023" name="Genome Biol. Evol.">
        <title>Long-read-based Genome Assembly of Drosophila gunungcola Reveals Fewer Chemosensory Genes in Flower-breeding Species.</title>
        <authorList>
            <person name="Negi A."/>
            <person name="Liao B.Y."/>
            <person name="Yeh S.D."/>
        </authorList>
    </citation>
    <scope>NUCLEOTIDE SEQUENCE</scope>
    <source>
        <strain evidence="2">Sukarami</strain>
    </source>
</reference>
<name>A0A9P9Z0V1_9MUSC</name>
<feature type="region of interest" description="Disordered" evidence="1">
    <location>
        <begin position="1"/>
        <end position="30"/>
    </location>
</feature>
<keyword evidence="3" id="KW-1185">Reference proteome</keyword>